<accession>A0ACB6RXD1</accession>
<protein>
    <submittedName>
        <fullName evidence="1">Uncharacterized protein</fullName>
    </submittedName>
</protein>
<comment type="caution">
    <text evidence="1">The sequence shown here is derived from an EMBL/GenBank/DDBJ whole genome shotgun (WGS) entry which is preliminary data.</text>
</comment>
<keyword evidence="2" id="KW-1185">Reference proteome</keyword>
<dbReference type="EMBL" id="MU006721">
    <property type="protein sequence ID" value="KAF2626433.1"/>
    <property type="molecule type" value="Genomic_DNA"/>
</dbReference>
<gene>
    <name evidence="1" type="ORF">BU25DRAFT_98359</name>
</gene>
<name>A0ACB6RXD1_9PLEO</name>
<sequence>MPKVCFSGTFPRPRHNTCFRCQKARVECIEHVARRRPAKPRIDGQTPNKMRDFDKKLDKISAIVATMAPVSVLQPALPSVTTVPSQFPETAQRTSPPAPAPVKTSPPASNAPVLPIPVSNADDSLSFWGSINDTLSCLGRLDPVIRSISFVHMQMLVDAYRTMADYFPFVTLPKECSCRDLLQQRPMLMFAVLTVASYDSVLLQLTLSREFRKVVTVKVMSGEKSLDLLQGLLVFIAWHHHYMDAQAVSIPMLLQICAGIAGDLVLDNLSTSMRSPLHRDDPRDREAKRAYLGCYYLASNIGLTEPGKARSISYSSILRTYASELALSWEHKSDAILPILVDICQFTEDVQETFMSQTEQALIVRTQVKRLSAKWDSICLASKLQASDFKTLQWIQLAAHTYLYKTAASIELTDRDSTPWASGFQLSLRVTCLRSIEQFLDNSTKLQSSQYEFLCLVDWLNLVSTITSLSKLALHSSPMPGWDTTELQVAKSFEYFRDQLASQMPRPRDPQESNEDIFERFRRITAVIKMALTSSSGRTSPGGSTFQLATGSGRTVSLLQDLPLPKMNGINGDDRSHAPWKLKPTFDLNSHQFPWRFLSGTV</sequence>
<reference evidence="1" key="1">
    <citation type="journal article" date="2020" name="Stud. Mycol.">
        <title>101 Dothideomycetes genomes: a test case for predicting lifestyles and emergence of pathogens.</title>
        <authorList>
            <person name="Haridas S."/>
            <person name="Albert R."/>
            <person name="Binder M."/>
            <person name="Bloem J."/>
            <person name="Labutti K."/>
            <person name="Salamov A."/>
            <person name="Andreopoulos B."/>
            <person name="Baker S."/>
            <person name="Barry K."/>
            <person name="Bills G."/>
            <person name="Bluhm B."/>
            <person name="Cannon C."/>
            <person name="Castanera R."/>
            <person name="Culley D."/>
            <person name="Daum C."/>
            <person name="Ezra D."/>
            <person name="Gonzalez J."/>
            <person name="Henrissat B."/>
            <person name="Kuo A."/>
            <person name="Liang C."/>
            <person name="Lipzen A."/>
            <person name="Lutzoni F."/>
            <person name="Magnuson J."/>
            <person name="Mondo S."/>
            <person name="Nolan M."/>
            <person name="Ohm R."/>
            <person name="Pangilinan J."/>
            <person name="Park H.-J."/>
            <person name="Ramirez L."/>
            <person name="Alfaro M."/>
            <person name="Sun H."/>
            <person name="Tritt A."/>
            <person name="Yoshinaga Y."/>
            <person name="Zwiers L.-H."/>
            <person name="Turgeon B."/>
            <person name="Goodwin S."/>
            <person name="Spatafora J."/>
            <person name="Crous P."/>
            <person name="Grigoriev I."/>
        </authorList>
    </citation>
    <scope>NUCLEOTIDE SEQUENCE</scope>
    <source>
        <strain evidence="1">CBS 525.71</strain>
    </source>
</reference>
<evidence type="ECO:0000313" key="1">
    <source>
        <dbReference type="EMBL" id="KAF2626433.1"/>
    </source>
</evidence>
<proteinExistence type="predicted"/>
<evidence type="ECO:0000313" key="2">
    <source>
        <dbReference type="Proteomes" id="UP000799754"/>
    </source>
</evidence>
<dbReference type="Proteomes" id="UP000799754">
    <property type="component" value="Unassembled WGS sequence"/>
</dbReference>
<organism evidence="1 2">
    <name type="scientific">Macroventuria anomochaeta</name>
    <dbReference type="NCBI Taxonomy" id="301207"/>
    <lineage>
        <taxon>Eukaryota</taxon>
        <taxon>Fungi</taxon>
        <taxon>Dikarya</taxon>
        <taxon>Ascomycota</taxon>
        <taxon>Pezizomycotina</taxon>
        <taxon>Dothideomycetes</taxon>
        <taxon>Pleosporomycetidae</taxon>
        <taxon>Pleosporales</taxon>
        <taxon>Pleosporineae</taxon>
        <taxon>Didymellaceae</taxon>
        <taxon>Macroventuria</taxon>
    </lineage>
</organism>